<feature type="compositionally biased region" description="Polar residues" evidence="1">
    <location>
        <begin position="577"/>
        <end position="602"/>
    </location>
</feature>
<dbReference type="EMBL" id="QEAP01000084">
    <property type="protein sequence ID" value="TPX75343.1"/>
    <property type="molecule type" value="Genomic_DNA"/>
</dbReference>
<dbReference type="InterPro" id="IPR016024">
    <property type="entry name" value="ARM-type_fold"/>
</dbReference>
<dbReference type="Pfam" id="PF14228">
    <property type="entry name" value="MOR2-PAG1_mid"/>
    <property type="match status" value="4"/>
</dbReference>
<protein>
    <submittedName>
        <fullName evidence="5">Uncharacterized protein</fullName>
    </submittedName>
</protein>
<dbReference type="GO" id="GO:0000902">
    <property type="term" value="P:cell morphogenesis"/>
    <property type="evidence" value="ECO:0007669"/>
    <property type="project" value="InterPro"/>
</dbReference>
<name>A0A507FGG0_9FUNG</name>
<evidence type="ECO:0000259" key="4">
    <source>
        <dbReference type="Pfam" id="PF14228"/>
    </source>
</evidence>
<keyword evidence="6" id="KW-1185">Reference proteome</keyword>
<dbReference type="STRING" id="246404.A0A507FGG0"/>
<feature type="domain" description="Cell morphogenesis central region" evidence="4">
    <location>
        <begin position="1432"/>
        <end position="1536"/>
    </location>
</feature>
<dbReference type="Proteomes" id="UP000320333">
    <property type="component" value="Unassembled WGS sequence"/>
</dbReference>
<feature type="region of interest" description="Disordered" evidence="1">
    <location>
        <begin position="641"/>
        <end position="668"/>
    </location>
</feature>
<feature type="region of interest" description="Disordered" evidence="1">
    <location>
        <begin position="2676"/>
        <end position="2700"/>
    </location>
</feature>
<feature type="compositionally biased region" description="Low complexity" evidence="1">
    <location>
        <begin position="550"/>
        <end position="561"/>
    </location>
</feature>
<evidence type="ECO:0000259" key="2">
    <source>
        <dbReference type="Pfam" id="PF14222"/>
    </source>
</evidence>
<dbReference type="InterPro" id="IPR025614">
    <property type="entry name" value="Cell_morpho_N"/>
</dbReference>
<dbReference type="InterPro" id="IPR025481">
    <property type="entry name" value="Cell_Morphogen_C"/>
</dbReference>
<feature type="domain" description="Cell morphogenesis protein N-terminal" evidence="2">
    <location>
        <begin position="617"/>
        <end position="901"/>
    </location>
</feature>
<evidence type="ECO:0000313" key="5">
    <source>
        <dbReference type="EMBL" id="TPX75343.1"/>
    </source>
</evidence>
<dbReference type="PANTHER" id="PTHR12295:SF30">
    <property type="entry name" value="PROTEIN FURRY"/>
    <property type="match status" value="1"/>
</dbReference>
<dbReference type="OrthoDB" id="6287725at2759"/>
<evidence type="ECO:0000256" key="1">
    <source>
        <dbReference type="SAM" id="MobiDB-lite"/>
    </source>
</evidence>
<feature type="region of interest" description="Disordered" evidence="1">
    <location>
        <begin position="2501"/>
        <end position="2522"/>
    </location>
</feature>
<feature type="domain" description="Cell morphogenesis protein N-terminal" evidence="2">
    <location>
        <begin position="173"/>
        <end position="490"/>
    </location>
</feature>
<feature type="region of interest" description="Disordered" evidence="1">
    <location>
        <begin position="797"/>
        <end position="824"/>
    </location>
</feature>
<dbReference type="Pfam" id="PF14225">
    <property type="entry name" value="MOR2-PAG1_C"/>
    <property type="match status" value="1"/>
</dbReference>
<dbReference type="InterPro" id="IPR039867">
    <property type="entry name" value="Furry/Tao3/Mor2"/>
</dbReference>
<feature type="domain" description="Cell morphogenesis protein C-terminal" evidence="3">
    <location>
        <begin position="2102"/>
        <end position="2366"/>
    </location>
</feature>
<dbReference type="PANTHER" id="PTHR12295">
    <property type="entry name" value="FURRY-RELATED"/>
    <property type="match status" value="1"/>
</dbReference>
<reference evidence="5 6" key="1">
    <citation type="journal article" date="2019" name="Sci. Rep.">
        <title>Comparative genomics of chytrid fungi reveal insights into the obligate biotrophic and pathogenic lifestyle of Synchytrium endobioticum.</title>
        <authorList>
            <person name="van de Vossenberg B.T.L.H."/>
            <person name="Warris S."/>
            <person name="Nguyen H.D.T."/>
            <person name="van Gent-Pelzer M.P.E."/>
            <person name="Joly D.L."/>
            <person name="van de Geest H.C."/>
            <person name="Bonants P.J.M."/>
            <person name="Smith D.S."/>
            <person name="Levesque C.A."/>
            <person name="van der Lee T.A.J."/>
        </authorList>
    </citation>
    <scope>NUCLEOTIDE SEQUENCE [LARGE SCALE GENOMIC DNA]</scope>
    <source>
        <strain evidence="5 6">CBS 675.73</strain>
    </source>
</reference>
<feature type="compositionally biased region" description="Low complexity" evidence="1">
    <location>
        <begin position="641"/>
        <end position="650"/>
    </location>
</feature>
<comment type="caution">
    <text evidence="5">The sequence shown here is derived from an EMBL/GenBank/DDBJ whole genome shotgun (WGS) entry which is preliminary data.</text>
</comment>
<dbReference type="SUPFAM" id="SSF48371">
    <property type="entry name" value="ARM repeat"/>
    <property type="match status" value="1"/>
</dbReference>
<feature type="domain" description="Cell morphogenesis central region" evidence="4">
    <location>
        <begin position="1614"/>
        <end position="1787"/>
    </location>
</feature>
<accession>A0A507FGG0</accession>
<feature type="domain" description="Cell morphogenesis central region" evidence="4">
    <location>
        <begin position="999"/>
        <end position="1156"/>
    </location>
</feature>
<feature type="compositionally biased region" description="Gly residues" evidence="1">
    <location>
        <begin position="655"/>
        <end position="668"/>
    </location>
</feature>
<dbReference type="Pfam" id="PF14222">
    <property type="entry name" value="MOR2-PAG1_N"/>
    <property type="match status" value="2"/>
</dbReference>
<feature type="domain" description="Cell morphogenesis central region" evidence="4">
    <location>
        <begin position="1920"/>
        <end position="2051"/>
    </location>
</feature>
<evidence type="ECO:0000313" key="6">
    <source>
        <dbReference type="Proteomes" id="UP000320333"/>
    </source>
</evidence>
<evidence type="ECO:0000259" key="3">
    <source>
        <dbReference type="Pfam" id="PF14225"/>
    </source>
</evidence>
<feature type="region of interest" description="Disordered" evidence="1">
    <location>
        <begin position="545"/>
        <end position="607"/>
    </location>
</feature>
<organism evidence="5 6">
    <name type="scientific">Chytriomyces confervae</name>
    <dbReference type="NCBI Taxonomy" id="246404"/>
    <lineage>
        <taxon>Eukaryota</taxon>
        <taxon>Fungi</taxon>
        <taxon>Fungi incertae sedis</taxon>
        <taxon>Chytridiomycota</taxon>
        <taxon>Chytridiomycota incertae sedis</taxon>
        <taxon>Chytridiomycetes</taxon>
        <taxon>Chytridiales</taxon>
        <taxon>Chytriomycetaceae</taxon>
        <taxon>Chytriomyces</taxon>
    </lineage>
</organism>
<feature type="compositionally biased region" description="Low complexity" evidence="1">
    <location>
        <begin position="806"/>
        <end position="824"/>
    </location>
</feature>
<sequence>MPRHGRAESFALLSQIDADRVRTLASASAGTSGAAESAPIPGPINHQPRAAAENAKLTSTATNPGSLVASETTMRILFARFVEMAESKLLQLVYAHGGDMSIDLSVSLRPGVDPDFDGVLKGLGAIAKHCQKDLIEGLMAWRTDKSAASKARVPTWVAPIYLLKEMEKIVYNRQMMVSNFILLRAWIEIVQHMTKDMLQDSLATKMEYVAFNQLRYENPELVATNPTCRAHIDLNAEFLGKLSNIRFAKVTDGFVKEISELSKTVANRDPALQALKLEICIRAMRFIKLKIYPMDALEETVEFVNIFAGFFANSHLPRIKHAYCDIFVELLEPVVAVASAEVNVPTWKDGIEMLFGKAMRMIAKKGHIQHSLPLATTALCLSRSEFFVQNLASVIDICVSKLREKSMKCVAIVSLTRLLWVCAHRNADSLSAQTQKRVETLFKLIFPPRTTLINPTEVNMDLLVRMVYIAMAKYMENMMELFSSLLLSVDMSGTVNWGLNFTTSGSAGVTGGGALVNVSTGTLAGTNMSSAVLTASQNASVKNQSMKTLGSVGPSSSMGGSLASDRFNSAMGRKTDTASTLAGSGTNSGKDLDTVNTANNPDSDGANLREKEAWNSLKRKMIGIRAFLLLLADIETALEASSSSGGQSMSPWTNGFGGGAGGGAGSGSSGGVLVQGKIKLTAPPFPSLNLSEKADLSTLMSIQHRTATSLHNSLAGDHGLEASWVSNPARNQKPVESNGGKLSLAISNSSQQRMSNNVRIFIDRANNVFGTMFLALDKACGNLFWNNGDAGWTFNAQSTSMNAPENGSASQSRRSSMGDSSSNAGVFSSVPGSLLADPTAVSNIRKRSQFELLRNCIDCLPRLCPSGILAERIVEMLAVYTYHVDELIRISAVQALLRIGKIVQGVSDNVSGGQFWAFKGYPLRHGRSISEATAKIIFESSSRLLMERASDAMYHVGFDESLMEQTGSWVVCKLVEDWVKEMSAPSKSAIDVTEIETAMYDIEGFGLTYLSSCNYAVRSLGVQLFKLGRSLERLIPDTIHSRTPQADTTDLRAENPLENLDLRHHDSRILSILEESGKGLVLKYFYDPNLFDQENGAMKDHNRIHEAASKKDCLVRIAVSDTDEDSALWSRCLSDLSQYLLEYAHPSVLHRYIAVIGNRLHSLNIGIIFSETAPAAAPNNILGLANTQTSNLSKVFGITATGEPTEVLGPPPAPEKKTVKPVIPITEGVFSQWRNYLRISFAIIEVVELYPMPTMHSTSIGPSSPFSLFRMISTYFFMENEGYRKAGLACIAVANWRSYRAMFEVLYPYMKIAAAPKKAANLSGMESLASLIRSSERFRTELAHILSLLTDFMNYDVYRSNEVMFRSVVTFIGDTCRFLCDPEVQSDWEFSDLRYHFCVLVENFYQQVLASAPKIYSDSGEFNKMYEPNLVSRYFPFELRLRAFSLLESWCGFGSQAASHMELQQKSMIKSLEALAKDGKDPAKRAEKMNAERAFIQRASLKAMAALCHGPLADPSSKTGFSFADIHLWINDLYNSNIEEFHTIAASAVFGVLLYNGSSDETLAAFLRECYLTSESNGSSAIGCFNAIVNILAGSDDVGVDSIICRGAHPDYPCTAPKMVALGLFKVGDPDPEIRTSAMRLLRAVELRGLKKFLKPQLCDIDSGGTSPSILYKRVQAYLSSVWATNRTILTSFVVSELCLRIEQVSSREGIRDLLNILSPWIRNVLLPATSDKHNGTIQNCFLDADADAAIRQSEYLLTGLFYITVCFGDDFTAEVETIWMQLIRKSTGESHHDIYLNPVVPEEVITSHVHIVIDFLLALGVSRRNPLIIIHSKKIIGFLCRILGAEYLIQLLLSRINPISFTPMDNMAVKIGVPHLSGQHCINISSILLETSSRPPLTFGGLLSTFLVDLIGQARPDALQQQVPYILHIIFIQLDHFISLICEQMKSLLLRLIRNLNIKDKKEANRIIAKITLKEERRLWSYEDISPENQEIRSSSEMGQLVLEVLGLFSELNSDFLNEWTKTALFFAVNCPVRHAACRSLQILRHLNPPFNLRVFGELLLRFSTTAADKLMDIQSYSLEILKTIDAAVHRLSQSEIAETPQLFWASVAILSSPLEHEFIKGVEILIAITSKVNLNDPSLEALILQGKPSKWKGSFSGLQPLVIRGIQSSKSEGICLHLLNNLASIKGGTLVDTSSGRLVSSVLANYPRFMQGFEADVAANGGEAAKYDMRASLVAAETLAKLADQYQQYSLGRLLLSYSKQRFRTVDDFVQQFVFSLRDNFFPTHQAIAMQLIVSLLSNKLPFYQKWALRLLRIVVPILQAESDSGGSAFSLIDVELDLISPCIESLKTSSSDDAASVLELLLTNELSSNDRFLRKNYSSISQEAYNKVMHMMENGNSSAEVSATGWKVLADTNRATKITRYNIASAVAACGISSISTQIVSSKRLGLKPESDVGRVANSQTSYRIPAVSQPSVLLSSDQKRSLLKAVKSIDDAFTDDSVENGAVTGSSSSDRPSNEQHLDRTGFKHILSQSNIGVQIIFRVQVPFRIATSSEAFVPHLISDVSNSLRISESGIFVDQLDESVGTAGASGTLVTVALTGGGLLGDGTVAAAQAEELLALITKSEAVPERDVFWRGEITSSTDAHFEPKIIINFRGMNISYIPEGLRQTLPHRRNMSEKSNASIPSASNTENLSLSSRTEPDVSVSVSKSVEKGVETIRIFPAAFELMVQLHLDLAALIQDVKSVFKSESADVFQKLLNALLSVRNSDKGYCPMLLRVSVHTDGTVAVSIDEAGLLAAGQKLMKAEPTRLAVFLNKREQHVQSINTQIASYLTSRRHVGTEISSRGGQADSASIQALLQLSISLMGLHGLILALEGVFDDFMGASEANNQARMDESLRCVQSRTLLRDLLATV</sequence>
<proteinExistence type="predicted"/>
<dbReference type="GO" id="GO:0005938">
    <property type="term" value="C:cell cortex"/>
    <property type="evidence" value="ECO:0007669"/>
    <property type="project" value="TreeGrafter"/>
</dbReference>
<gene>
    <name evidence="5" type="ORF">CcCBS67573_g03376</name>
</gene>
<dbReference type="GO" id="GO:0030427">
    <property type="term" value="C:site of polarized growth"/>
    <property type="evidence" value="ECO:0007669"/>
    <property type="project" value="TreeGrafter"/>
</dbReference>
<feature type="compositionally biased region" description="Polar residues" evidence="1">
    <location>
        <begin position="2679"/>
        <end position="2699"/>
    </location>
</feature>
<dbReference type="InterPro" id="IPR029473">
    <property type="entry name" value="MOR2-PAG1_mid"/>
</dbReference>